<keyword evidence="2" id="KW-1185">Reference proteome</keyword>
<proteinExistence type="predicted"/>
<evidence type="ECO:0000313" key="1">
    <source>
        <dbReference type="EMBL" id="ORW87199.1"/>
    </source>
</evidence>
<dbReference type="STRING" id="486698.AWC22_09550"/>
<organism evidence="1 2">
    <name type="scientific">Mycobacterium riyadhense</name>
    <dbReference type="NCBI Taxonomy" id="486698"/>
    <lineage>
        <taxon>Bacteria</taxon>
        <taxon>Bacillati</taxon>
        <taxon>Actinomycetota</taxon>
        <taxon>Actinomycetes</taxon>
        <taxon>Mycobacteriales</taxon>
        <taxon>Mycobacteriaceae</taxon>
        <taxon>Mycobacterium</taxon>
    </lineage>
</organism>
<accession>A0A1X2DHL8</accession>
<protein>
    <submittedName>
        <fullName evidence="1">Uncharacterized protein</fullName>
    </submittedName>
</protein>
<evidence type="ECO:0000313" key="2">
    <source>
        <dbReference type="Proteomes" id="UP000193087"/>
    </source>
</evidence>
<name>A0A1X2DHL8_9MYCO</name>
<dbReference type="AlphaFoldDB" id="A0A1X2DHL8"/>
<dbReference type="GeneID" id="93494119"/>
<sequence length="65" mass="6988">MRNEIPLDSATIAAVRGVTIAAANMEGELYSVAVQHWTHGLTRDELVEVIVLLGVLLTMPTTEAV</sequence>
<comment type="caution">
    <text evidence="1">The sequence shown here is derived from an EMBL/GenBank/DDBJ whole genome shotgun (WGS) entry which is preliminary data.</text>
</comment>
<gene>
    <name evidence="1" type="ORF">AWC22_09550</name>
</gene>
<reference evidence="1 2" key="1">
    <citation type="submission" date="2016-01" db="EMBL/GenBank/DDBJ databases">
        <title>The new phylogeny of the genus Mycobacterium.</title>
        <authorList>
            <person name="Tarcisio F."/>
            <person name="Conor M."/>
            <person name="Antonella G."/>
            <person name="Elisabetta G."/>
            <person name="Giulia F.S."/>
            <person name="Sara T."/>
            <person name="Anna F."/>
            <person name="Clotilde B."/>
            <person name="Roberto B."/>
            <person name="Veronica D.S."/>
            <person name="Fabio R."/>
            <person name="Monica P."/>
            <person name="Olivier J."/>
            <person name="Enrico T."/>
            <person name="Nicola S."/>
        </authorList>
    </citation>
    <scope>NUCLEOTIDE SEQUENCE [LARGE SCALE GENOMIC DNA]</scope>
    <source>
        <strain evidence="1 2">DSM 45176</strain>
    </source>
</reference>
<dbReference type="Proteomes" id="UP000193087">
    <property type="component" value="Unassembled WGS sequence"/>
</dbReference>
<dbReference type="RefSeq" id="WP_085248775.1">
    <property type="nucleotide sequence ID" value="NZ_CAJMWJ010000001.1"/>
</dbReference>
<dbReference type="EMBL" id="LQPQ01000009">
    <property type="protein sequence ID" value="ORW87199.1"/>
    <property type="molecule type" value="Genomic_DNA"/>
</dbReference>